<dbReference type="InterPro" id="IPR001845">
    <property type="entry name" value="HTH_ArsR_DNA-bd_dom"/>
</dbReference>
<dbReference type="Gene3D" id="1.10.10.10">
    <property type="entry name" value="Winged helix-like DNA-binding domain superfamily/Winged helix DNA-binding domain"/>
    <property type="match status" value="2"/>
</dbReference>
<dbReference type="InterPro" id="IPR051011">
    <property type="entry name" value="Metal_resp_trans_reg"/>
</dbReference>
<evidence type="ECO:0000256" key="2">
    <source>
        <dbReference type="ARBA" id="ARBA00023125"/>
    </source>
</evidence>
<gene>
    <name evidence="5" type="ORF">M0R88_09025</name>
</gene>
<keyword evidence="3" id="KW-0804">Transcription</keyword>
<protein>
    <submittedName>
        <fullName evidence="5">ArsR family transcriptional regulator</fullName>
    </submittedName>
</protein>
<reference evidence="5" key="1">
    <citation type="submission" date="2022-04" db="EMBL/GenBank/DDBJ databases">
        <title>Diverse halophilic archaea isolated from saline environments.</title>
        <authorList>
            <person name="Cui H.-L."/>
        </authorList>
    </citation>
    <scope>NUCLEOTIDE SEQUENCE</scope>
    <source>
        <strain evidence="5">XZYJT40</strain>
    </source>
</reference>
<dbReference type="GO" id="GO:0003700">
    <property type="term" value="F:DNA-binding transcription factor activity"/>
    <property type="evidence" value="ECO:0007669"/>
    <property type="project" value="InterPro"/>
</dbReference>
<proteinExistence type="predicted"/>
<dbReference type="Proteomes" id="UP000830434">
    <property type="component" value="Chromosome"/>
</dbReference>
<dbReference type="SMART" id="SM00418">
    <property type="entry name" value="HTH_ARSR"/>
    <property type="match status" value="1"/>
</dbReference>
<keyword evidence="1" id="KW-0805">Transcription regulation</keyword>
<dbReference type="EMBL" id="CP096658">
    <property type="protein sequence ID" value="UPW02221.1"/>
    <property type="molecule type" value="Genomic_DNA"/>
</dbReference>
<name>A0A8U0INQ2_9EURY</name>
<dbReference type="GO" id="GO:0003677">
    <property type="term" value="F:DNA binding"/>
    <property type="evidence" value="ECO:0007669"/>
    <property type="project" value="UniProtKB-KW"/>
</dbReference>
<evidence type="ECO:0000313" key="5">
    <source>
        <dbReference type="EMBL" id="UPW02221.1"/>
    </source>
</evidence>
<dbReference type="PANTHER" id="PTHR43132:SF8">
    <property type="entry name" value="HTH-TYPE TRANSCRIPTIONAL REGULATOR KMTR"/>
    <property type="match status" value="1"/>
</dbReference>
<organism evidence="5 6">
    <name type="scientific">Halorussus gelatinilyticus</name>
    <dbReference type="NCBI Taxonomy" id="2937524"/>
    <lineage>
        <taxon>Archaea</taxon>
        <taxon>Methanobacteriati</taxon>
        <taxon>Methanobacteriota</taxon>
        <taxon>Stenosarchaea group</taxon>
        <taxon>Halobacteria</taxon>
        <taxon>Halobacteriales</taxon>
        <taxon>Haladaptataceae</taxon>
        <taxon>Halorussus</taxon>
    </lineage>
</organism>
<evidence type="ECO:0000259" key="4">
    <source>
        <dbReference type="PROSITE" id="PS50987"/>
    </source>
</evidence>
<dbReference type="PROSITE" id="PS50987">
    <property type="entry name" value="HTH_ARSR_2"/>
    <property type="match status" value="1"/>
</dbReference>
<evidence type="ECO:0000256" key="1">
    <source>
        <dbReference type="ARBA" id="ARBA00023015"/>
    </source>
</evidence>
<evidence type="ECO:0000313" key="6">
    <source>
        <dbReference type="Proteomes" id="UP000830434"/>
    </source>
</evidence>
<dbReference type="InterPro" id="IPR036388">
    <property type="entry name" value="WH-like_DNA-bd_sf"/>
</dbReference>
<dbReference type="PRINTS" id="PR00778">
    <property type="entry name" value="HTHARSR"/>
</dbReference>
<dbReference type="InterPro" id="IPR011991">
    <property type="entry name" value="ArsR-like_HTH"/>
</dbReference>
<dbReference type="InterPro" id="IPR036390">
    <property type="entry name" value="WH_DNA-bd_sf"/>
</dbReference>
<dbReference type="CDD" id="cd00090">
    <property type="entry name" value="HTH_ARSR"/>
    <property type="match status" value="1"/>
</dbReference>
<keyword evidence="6" id="KW-1185">Reference proteome</keyword>
<dbReference type="AlphaFoldDB" id="A0A8U0INQ2"/>
<dbReference type="Pfam" id="PF01022">
    <property type="entry name" value="HTH_5"/>
    <property type="match status" value="1"/>
</dbReference>
<dbReference type="KEGG" id="haxz:M0R88_09025"/>
<feature type="domain" description="HTH arsR-type" evidence="4">
    <location>
        <begin position="29"/>
        <end position="127"/>
    </location>
</feature>
<accession>A0A8U0INQ2</accession>
<dbReference type="SUPFAM" id="SSF46785">
    <property type="entry name" value="Winged helix' DNA-binding domain"/>
    <property type="match status" value="2"/>
</dbReference>
<sequence length="127" mass="13650">MPVSTARHHLDVLEDEGLVTAVKVRGKRRFYPGRAENAELVAALGDEGTAPVLHALARLGDTHGGLLADELDRDPSTVSHHLSRLEDAGLIEREREGRAVVNRLTAEAREVLCGGERPDTEASAVAD</sequence>
<dbReference type="PANTHER" id="PTHR43132">
    <property type="entry name" value="ARSENICAL RESISTANCE OPERON REPRESSOR ARSR-RELATED"/>
    <property type="match status" value="1"/>
</dbReference>
<evidence type="ECO:0000256" key="3">
    <source>
        <dbReference type="ARBA" id="ARBA00023163"/>
    </source>
</evidence>
<keyword evidence="2" id="KW-0238">DNA-binding</keyword>